<evidence type="ECO:0000259" key="4">
    <source>
        <dbReference type="Pfam" id="PF07859"/>
    </source>
</evidence>
<dbReference type="InterPro" id="IPR029058">
    <property type="entry name" value="AB_hydrolase_fold"/>
</dbReference>
<name>A0A8J6Q570_9HYPH</name>
<keyword evidence="2 5" id="KW-0378">Hydrolase</keyword>
<dbReference type="InterPro" id="IPR013094">
    <property type="entry name" value="AB_hydrolase_3"/>
</dbReference>
<dbReference type="AlphaFoldDB" id="A0A8J6Q570"/>
<dbReference type="GO" id="GO:0016787">
    <property type="term" value="F:hydrolase activity"/>
    <property type="evidence" value="ECO:0007669"/>
    <property type="project" value="UniProtKB-KW"/>
</dbReference>
<comment type="caution">
    <text evidence="5">The sequence shown here is derived from an EMBL/GenBank/DDBJ whole genome shotgun (WGS) entry which is preliminary data.</text>
</comment>
<dbReference type="Gene3D" id="3.40.50.1820">
    <property type="entry name" value="alpha/beta hydrolase"/>
    <property type="match status" value="1"/>
</dbReference>
<dbReference type="PROSITE" id="PS01173">
    <property type="entry name" value="LIPASE_GDXG_HIS"/>
    <property type="match status" value="1"/>
</dbReference>
<dbReference type="RefSeq" id="WP_188166496.1">
    <property type="nucleotide sequence ID" value="NZ_JACVVX010000009.1"/>
</dbReference>
<evidence type="ECO:0000256" key="2">
    <source>
        <dbReference type="ARBA" id="ARBA00022801"/>
    </source>
</evidence>
<feature type="domain" description="Alpha/beta hydrolase fold-3" evidence="4">
    <location>
        <begin position="78"/>
        <end position="276"/>
    </location>
</feature>
<gene>
    <name evidence="5" type="ORF">ICI42_20575</name>
</gene>
<evidence type="ECO:0000256" key="1">
    <source>
        <dbReference type="ARBA" id="ARBA00010515"/>
    </source>
</evidence>
<reference evidence="5" key="1">
    <citation type="submission" date="2020-09" db="EMBL/GenBank/DDBJ databases">
        <title>Genome seq and assembly of Tianweitania sp.</title>
        <authorList>
            <person name="Chhetri G."/>
        </authorList>
    </citation>
    <scope>NUCLEOTIDE SEQUENCE</scope>
    <source>
        <strain evidence="5">Rool2</strain>
    </source>
</reference>
<evidence type="ECO:0000313" key="5">
    <source>
        <dbReference type="EMBL" id="MBD0417050.1"/>
    </source>
</evidence>
<protein>
    <submittedName>
        <fullName evidence="5">Alpha/beta hydrolase</fullName>
    </submittedName>
</protein>
<evidence type="ECO:0000256" key="3">
    <source>
        <dbReference type="PROSITE-ProRule" id="PRU10038"/>
    </source>
</evidence>
<dbReference type="InterPro" id="IPR050300">
    <property type="entry name" value="GDXG_lipolytic_enzyme"/>
</dbReference>
<feature type="active site" evidence="3">
    <location>
        <position position="150"/>
    </location>
</feature>
<accession>A0A8J6Q570</accession>
<dbReference type="EMBL" id="JACVVX010000009">
    <property type="protein sequence ID" value="MBD0417050.1"/>
    <property type="molecule type" value="Genomic_DNA"/>
</dbReference>
<proteinExistence type="inferred from homology"/>
<organism evidence="5 6">
    <name type="scientific">Oryzicola mucosus</name>
    <dbReference type="NCBI Taxonomy" id="2767425"/>
    <lineage>
        <taxon>Bacteria</taxon>
        <taxon>Pseudomonadati</taxon>
        <taxon>Pseudomonadota</taxon>
        <taxon>Alphaproteobacteria</taxon>
        <taxon>Hyphomicrobiales</taxon>
        <taxon>Phyllobacteriaceae</taxon>
        <taxon>Oryzicola</taxon>
    </lineage>
</organism>
<dbReference type="PROSITE" id="PS01174">
    <property type="entry name" value="LIPASE_GDXG_SER"/>
    <property type="match status" value="1"/>
</dbReference>
<dbReference type="PANTHER" id="PTHR48081">
    <property type="entry name" value="AB HYDROLASE SUPERFAMILY PROTEIN C4A8.06C"/>
    <property type="match status" value="1"/>
</dbReference>
<dbReference type="Proteomes" id="UP000643405">
    <property type="component" value="Unassembled WGS sequence"/>
</dbReference>
<dbReference type="PANTHER" id="PTHR48081:SF8">
    <property type="entry name" value="ALPHA_BETA HYDROLASE FOLD-3 DOMAIN-CONTAINING PROTEIN-RELATED"/>
    <property type="match status" value="1"/>
</dbReference>
<dbReference type="Pfam" id="PF07859">
    <property type="entry name" value="Abhydrolase_3"/>
    <property type="match status" value="1"/>
</dbReference>
<evidence type="ECO:0000313" key="6">
    <source>
        <dbReference type="Proteomes" id="UP000643405"/>
    </source>
</evidence>
<comment type="similarity">
    <text evidence="1">Belongs to the 'GDXG' lipolytic enzyme family.</text>
</comment>
<dbReference type="InterPro" id="IPR033140">
    <property type="entry name" value="Lipase_GDXG_put_SER_AS"/>
</dbReference>
<dbReference type="SUPFAM" id="SSF53474">
    <property type="entry name" value="alpha/beta-Hydrolases"/>
    <property type="match status" value="1"/>
</dbReference>
<keyword evidence="6" id="KW-1185">Reference proteome</keyword>
<sequence length="307" mass="32064">MPIITHAEYPENRAVLAGMRPMLLAGKGRLTAPEARDAFDGIMGQVPGAQGVTFEVATVGGVPGWWVRPEGADKDAVLLYFHGGAFVVGSAGTHRFLASHIAKVAGVAAFVADYRLAPEHPFPAAYDDAWSAYEGLSLLGFKRVALAGDSAGGGLAFALLARAVAQGHAPVAAAAIAPWVDLSLQSASMDSRAEADPLTTKAALVVAANSYRGDRSSDDPQVSPLHGDLTGLPPVRIHVGEDDVFLDDSVRYAQALEAAGGEVEAHIWKGMIHVFPSNVYTLRSAPEAINDLGTFLAKHLGAAANRI</sequence>
<dbReference type="InterPro" id="IPR002168">
    <property type="entry name" value="Lipase_GDXG_HIS_AS"/>
</dbReference>